<dbReference type="Pfam" id="PF04738">
    <property type="entry name" value="Lant_dehydr_N"/>
    <property type="match status" value="2"/>
</dbReference>
<proteinExistence type="predicted"/>
<protein>
    <recommendedName>
        <fullName evidence="1">Lantibiotic dehydratase N-terminal domain-containing protein</fullName>
    </recommendedName>
</protein>
<reference evidence="2 3" key="1">
    <citation type="submission" date="2020-01" db="EMBL/GenBank/DDBJ databases">
        <title>Complete genome sequence of Chitinophaga sp. H33E-04 isolated from quinoa roots.</title>
        <authorList>
            <person name="Weon H.-Y."/>
            <person name="Lee S.A."/>
        </authorList>
    </citation>
    <scope>NUCLEOTIDE SEQUENCE [LARGE SCALE GENOMIC DNA]</scope>
    <source>
        <strain evidence="2 3">H33E-04</strain>
    </source>
</reference>
<evidence type="ECO:0000259" key="1">
    <source>
        <dbReference type="Pfam" id="PF04738"/>
    </source>
</evidence>
<dbReference type="EMBL" id="CP048113">
    <property type="protein sequence ID" value="QHS63638.1"/>
    <property type="molecule type" value="Genomic_DNA"/>
</dbReference>
<gene>
    <name evidence="2" type="ORF">GWR21_29875</name>
</gene>
<feature type="domain" description="Lantibiotic dehydratase N-terminal" evidence="1">
    <location>
        <begin position="133"/>
        <end position="489"/>
    </location>
</feature>
<dbReference type="RefSeq" id="WP_162335354.1">
    <property type="nucleotide sequence ID" value="NZ_CP048113.1"/>
</dbReference>
<name>A0A6B9ZMZ0_9BACT</name>
<accession>A0A6B9ZMZ0</accession>
<dbReference type="KEGG" id="chih:GWR21_29875"/>
<dbReference type="AlphaFoldDB" id="A0A6B9ZMZ0"/>
<evidence type="ECO:0000313" key="2">
    <source>
        <dbReference type="EMBL" id="QHS63638.1"/>
    </source>
</evidence>
<keyword evidence="3" id="KW-1185">Reference proteome</keyword>
<feature type="domain" description="Lantibiotic dehydratase N-terminal" evidence="1">
    <location>
        <begin position="556"/>
        <end position="774"/>
    </location>
</feature>
<organism evidence="2 3">
    <name type="scientific">Chitinophaga agri</name>
    <dbReference type="NCBI Taxonomy" id="2703787"/>
    <lineage>
        <taxon>Bacteria</taxon>
        <taxon>Pseudomonadati</taxon>
        <taxon>Bacteroidota</taxon>
        <taxon>Chitinophagia</taxon>
        <taxon>Chitinophagales</taxon>
        <taxon>Chitinophagaceae</taxon>
        <taxon>Chitinophaga</taxon>
    </lineage>
</organism>
<sequence length="854" mass="98348">MALRIFPHVLIRYAGMPLHVLHTAALPDMEKNIRAVAQWETQLRQQKNAVCELLYTAINRETDGRKRQQLLQLKRNIFNDKLLAVLSAEMPHEVQVYLQQMKDREKSIQQWQQDIHTNIIAAREALQQYVQTESLRRGILLSSPVLYEQLNNFAAADSRQFKSRELKNEYSLLRYLSRMAAKTSPFSTFTYIGNGQLVKQVDKTDAGQVHSSIRLHNGLFSYLRLLMVHHPVLNETVLLKLNVTATLERDELHFLVNYFNVEAFQRLPARNLPLWLFHYLKDHNAVVNIGQLTDHLCTQIADTDRTVIKSFLLKCVLNGLLEPSIGCSGIDPEWDRQLLSFLSPYTTVPEVSRVHTTLTELQLIREAYAIADANRRRQLLQQASVMLNELFHGLQQEAGLPDEMPVEEGAFRLFRFQARRFLPQDIFYEDTYTKQSGSLSAEKVATFMEEISQLCGLLRPLDALQEEREHMRTFFLQQYDTGTTIPVIQFYHDYYRFEKKPAAGQGPKKEVPPIILPETLQTTLDNDTVHINAGNEMVLSATNAGGVFAQFYQEGGQLQGVVNALLPGMGKVAGRFLHLLTPSVTETFKIWNEQLHVEKLLLELNDGSVFNANIHPPLLSYEVCMPGGNNIYAPEAQVALQEIVVRYNQADDALELFHIKQQRVVYAYDLSLESFYNRSHFYRLLAHFNEEQRVPVRGLISAIDRQYMDSFSPDDDIQVRPRIRFGKQVILRRKGWLLKTSGIPVCGQEESNAAYIIRLNMWRVQHGLPEQCFLFLQSPYIPVSVASQNKLQRDDYKPQYMSFGHPLLVLLFRKLLSRAGEWCYLEEMLPAAAHVDATGEDGIVKEYLLHWYNW</sequence>
<dbReference type="InterPro" id="IPR006827">
    <property type="entry name" value="Lant_deHydtase_N"/>
</dbReference>
<dbReference type="Proteomes" id="UP000476411">
    <property type="component" value="Chromosome"/>
</dbReference>
<evidence type="ECO:0000313" key="3">
    <source>
        <dbReference type="Proteomes" id="UP000476411"/>
    </source>
</evidence>